<feature type="domain" description="Peptidase S1" evidence="2">
    <location>
        <begin position="1"/>
        <end position="85"/>
    </location>
</feature>
<dbReference type="PANTHER" id="PTHR24257">
    <property type="entry name" value="CHYMOTRYPSIN-LIKE ELASTASE FAMILY MEMBER"/>
    <property type="match status" value="1"/>
</dbReference>
<evidence type="ECO:0000313" key="4">
    <source>
        <dbReference type="Proteomes" id="UP000886611"/>
    </source>
</evidence>
<dbReference type="PROSITE" id="PS50240">
    <property type="entry name" value="TRYPSIN_DOM"/>
    <property type="match status" value="1"/>
</dbReference>
<comment type="caution">
    <text evidence="3">The sequence shown here is derived from an EMBL/GenBank/DDBJ whole genome shotgun (WGS) entry which is preliminary data.</text>
</comment>
<dbReference type="AlphaFoldDB" id="A0A8X8BI42"/>
<dbReference type="Proteomes" id="UP000886611">
    <property type="component" value="Unassembled WGS sequence"/>
</dbReference>
<dbReference type="InterPro" id="IPR001254">
    <property type="entry name" value="Trypsin_dom"/>
</dbReference>
<organism evidence="3 4">
    <name type="scientific">Polypterus senegalus</name>
    <name type="common">Senegal bichir</name>
    <dbReference type="NCBI Taxonomy" id="55291"/>
    <lineage>
        <taxon>Eukaryota</taxon>
        <taxon>Metazoa</taxon>
        <taxon>Chordata</taxon>
        <taxon>Craniata</taxon>
        <taxon>Vertebrata</taxon>
        <taxon>Euteleostomi</taxon>
        <taxon>Actinopterygii</taxon>
        <taxon>Polypteriformes</taxon>
        <taxon>Polypteridae</taxon>
        <taxon>Polypterus</taxon>
    </lineage>
</organism>
<dbReference type="InterPro" id="IPR050850">
    <property type="entry name" value="Peptidase_S1_Elastase_sf"/>
</dbReference>
<protein>
    <submittedName>
        <fullName evidence="3">CEL2A elastase</fullName>
    </submittedName>
</protein>
<dbReference type="PANTHER" id="PTHR24257:SF29">
    <property type="entry name" value="CHYMOTRYPSIN-LIKE ELASTASE FAMILY MEMBER 2A"/>
    <property type="match status" value="1"/>
</dbReference>
<sequence length="155" mass="16546">MSLRTASCKSVISGILLRFPLTGRKDNPDHFCIGDSGGPLNCKVDGVWEVHGVASFGPLPCNTYRKPTVFTRVSDYNAWINEVANDDLPAALPDVTEVLPFALEALRASLAGSSVILPSVAEVRILQVSRGLRHPLAEATGPNKPEPLCSSPVVL</sequence>
<gene>
    <name evidence="3" type="primary">Cela2a</name>
    <name evidence="3" type="ORF">GTO96_0018251</name>
</gene>
<proteinExistence type="predicted"/>
<evidence type="ECO:0000259" key="2">
    <source>
        <dbReference type="PROSITE" id="PS50240"/>
    </source>
</evidence>
<dbReference type="Gene3D" id="2.40.10.10">
    <property type="entry name" value="Trypsin-like serine proteases"/>
    <property type="match status" value="1"/>
</dbReference>
<dbReference type="GO" id="GO:0006508">
    <property type="term" value="P:proteolysis"/>
    <property type="evidence" value="ECO:0007669"/>
    <property type="project" value="InterPro"/>
</dbReference>
<evidence type="ECO:0000313" key="3">
    <source>
        <dbReference type="EMBL" id="KAG2458473.1"/>
    </source>
</evidence>
<feature type="non-terminal residue" evidence="3">
    <location>
        <position position="1"/>
    </location>
</feature>
<accession>A0A8X8BI42</accession>
<name>A0A8X8BI42_POLSE</name>
<reference evidence="3 4" key="1">
    <citation type="journal article" date="2021" name="Cell">
        <title>Tracing the genetic footprints of vertebrate landing in non-teleost ray-finned fishes.</title>
        <authorList>
            <person name="Bi X."/>
            <person name="Wang K."/>
            <person name="Yang L."/>
            <person name="Pan H."/>
            <person name="Jiang H."/>
            <person name="Wei Q."/>
            <person name="Fang M."/>
            <person name="Yu H."/>
            <person name="Zhu C."/>
            <person name="Cai Y."/>
            <person name="He Y."/>
            <person name="Gan X."/>
            <person name="Zeng H."/>
            <person name="Yu D."/>
            <person name="Zhu Y."/>
            <person name="Jiang H."/>
            <person name="Qiu Q."/>
            <person name="Yang H."/>
            <person name="Zhang Y.E."/>
            <person name="Wang W."/>
            <person name="Zhu M."/>
            <person name="He S."/>
            <person name="Zhang G."/>
        </authorList>
    </citation>
    <scope>NUCLEOTIDE SEQUENCE [LARGE SCALE GENOMIC DNA]</scope>
    <source>
        <strain evidence="3">Bchr_013</strain>
    </source>
</reference>
<evidence type="ECO:0000256" key="1">
    <source>
        <dbReference type="SAM" id="MobiDB-lite"/>
    </source>
</evidence>
<feature type="non-terminal residue" evidence="3">
    <location>
        <position position="155"/>
    </location>
</feature>
<dbReference type="EMBL" id="JAATIS010007298">
    <property type="protein sequence ID" value="KAG2458473.1"/>
    <property type="molecule type" value="Genomic_DNA"/>
</dbReference>
<keyword evidence="4" id="KW-1185">Reference proteome</keyword>
<feature type="region of interest" description="Disordered" evidence="1">
    <location>
        <begin position="136"/>
        <end position="155"/>
    </location>
</feature>
<dbReference type="InterPro" id="IPR043504">
    <property type="entry name" value="Peptidase_S1_PA_chymotrypsin"/>
</dbReference>
<dbReference type="Pfam" id="PF00089">
    <property type="entry name" value="Trypsin"/>
    <property type="match status" value="1"/>
</dbReference>
<dbReference type="InterPro" id="IPR009003">
    <property type="entry name" value="Peptidase_S1_PA"/>
</dbReference>
<dbReference type="SUPFAM" id="SSF50494">
    <property type="entry name" value="Trypsin-like serine proteases"/>
    <property type="match status" value="1"/>
</dbReference>
<dbReference type="GO" id="GO:0005615">
    <property type="term" value="C:extracellular space"/>
    <property type="evidence" value="ECO:0007669"/>
    <property type="project" value="TreeGrafter"/>
</dbReference>
<dbReference type="GO" id="GO:0004252">
    <property type="term" value="F:serine-type endopeptidase activity"/>
    <property type="evidence" value="ECO:0007669"/>
    <property type="project" value="InterPro"/>
</dbReference>